<evidence type="ECO:0000313" key="7">
    <source>
        <dbReference type="Proteomes" id="UP001516023"/>
    </source>
</evidence>
<evidence type="ECO:0000256" key="2">
    <source>
        <dbReference type="ARBA" id="ARBA00010186"/>
    </source>
</evidence>
<dbReference type="Proteomes" id="UP001516023">
    <property type="component" value="Unassembled WGS sequence"/>
</dbReference>
<organism evidence="6 7">
    <name type="scientific">Cyclotella cryptica</name>
    <dbReference type="NCBI Taxonomy" id="29204"/>
    <lineage>
        <taxon>Eukaryota</taxon>
        <taxon>Sar</taxon>
        <taxon>Stramenopiles</taxon>
        <taxon>Ochrophyta</taxon>
        <taxon>Bacillariophyta</taxon>
        <taxon>Coscinodiscophyceae</taxon>
        <taxon>Thalassiosirophycidae</taxon>
        <taxon>Stephanodiscales</taxon>
        <taxon>Stephanodiscaceae</taxon>
        <taxon>Cyclotella</taxon>
    </lineage>
</organism>
<feature type="compositionally biased region" description="Polar residues" evidence="5">
    <location>
        <begin position="38"/>
        <end position="50"/>
    </location>
</feature>
<feature type="region of interest" description="Disordered" evidence="5">
    <location>
        <begin position="524"/>
        <end position="547"/>
    </location>
</feature>
<dbReference type="Pfam" id="PF04097">
    <property type="entry name" value="Nic96"/>
    <property type="match status" value="1"/>
</dbReference>
<evidence type="ECO:0000256" key="5">
    <source>
        <dbReference type="SAM" id="MobiDB-lite"/>
    </source>
</evidence>
<feature type="region of interest" description="Disordered" evidence="5">
    <location>
        <begin position="75"/>
        <end position="108"/>
    </location>
</feature>
<dbReference type="EMBL" id="JABMIG020000339">
    <property type="protein sequence ID" value="KAL3780730.1"/>
    <property type="molecule type" value="Genomic_DNA"/>
</dbReference>
<evidence type="ECO:0000256" key="3">
    <source>
        <dbReference type="ARBA" id="ARBA00023242"/>
    </source>
</evidence>
<evidence type="ECO:0008006" key="8">
    <source>
        <dbReference type="Google" id="ProtNLM"/>
    </source>
</evidence>
<comment type="caution">
    <text evidence="6">The sequence shown here is derived from an EMBL/GenBank/DDBJ whole genome shotgun (WGS) entry which is preliminary data.</text>
</comment>
<feature type="region of interest" description="Disordered" evidence="5">
    <location>
        <begin position="166"/>
        <end position="191"/>
    </location>
</feature>
<feature type="compositionally biased region" description="Basic and acidic residues" evidence="5">
    <location>
        <begin position="166"/>
        <end position="176"/>
    </location>
</feature>
<protein>
    <recommendedName>
        <fullName evidence="8">Nuclear pore protein</fullName>
    </recommendedName>
</protein>
<feature type="compositionally biased region" description="Low complexity" evidence="5">
    <location>
        <begin position="52"/>
        <end position="63"/>
    </location>
</feature>
<gene>
    <name evidence="6" type="ORF">HJC23_001012</name>
</gene>
<accession>A0ABD3NXX9</accession>
<keyword evidence="7" id="KW-1185">Reference proteome</keyword>
<sequence length="1055" mass="113893">AENNPFQSSPSKLTTAFTDIVIPTMASAHTTWKAPSAPNASTGMHSTPFQSPGPAQTGAASAAASSTTWRSFGIFGSTAPATGPNPAMGNAGNSNIPANASSSGAESNSSASAAHRLLSRFEGFDSAKLSARTNDLERRYATGQSAPRSGMAAAAMGGTGIGAFSRGREEEKKDGEPLAPPVARGAPAMPTDGETALTSIVPTTASRDLLQLVRTSTSLSHLLSTHHDLCIRSALSTAERLEKERWERRSEENAARDWEEERRALLANGGGQRFLSRALVPFESREEKEMNIVPSPQILTQAVWDQLSFHSEAITRYLNSCRAGVGKADAALELITALRDGIDSYSTSMAANESALESTHQYSNGLSLVEAIVLVSGNNNSSYRRGKVRNDTSTKTARTDSDVATGVVGACRFFSQQFRTHMIDVVREVQLDGTYTAATNSTNYNSMTSVARDATAFSTIVLGQTANSCAGVWSTLFYCLRCGDLVAAQSVLQYASPGTEAGVDSVVVELVSMLATMQGEEDSIFGGSRGVDSPSPSGRQTSTLLSPSNTMTRARRAVSDLYEGLKTRYATLTQEQPLAAYRAACLAMLGGNESISEASIFESTGLVKTVEDYLYASLWHALHLAEDVSSSDVGLKRTCEAVSRLGSLVKQWGPSYFEQEDDVDGSAASAVSLASQARGVARDKVPRSGGWAYALPLLACQQYGTALAYIAEVGGGLGLMQATHLGLVMDAVEITMDDYSLDSTDGNIEDRWRLFPMLASSFSASLQAVDVVAALKYLVVLSDIGKVMKSQVRRLVLESRQFEILAGKIEHDGTRSKAALDEYFSAKETSSLLAEAASEAIRVGKAADAAELLVLAGRYSALFSLMNRELASYLVATTDEEFNKRQFWFNAARQFHEVHLTGGKDYVQKNLGTEGNISLGNTFQLLLNLVVFFDRHREQQWAGAWDLVDYLELYPRVDSEMTIKVNAYNSLESCVRREFHHVVVASMEALCHLYRALKQSHAGPSVFQHSTSDQQLIELRTRARLLVTFSRLINLPLSGEIDTYAKLAQLEKNMM</sequence>
<evidence type="ECO:0000256" key="1">
    <source>
        <dbReference type="ARBA" id="ARBA00004259"/>
    </source>
</evidence>
<dbReference type="PANTHER" id="PTHR11225">
    <property type="entry name" value="NUCLEAR PORE COMPLEX PROTEIN NUP93 NUCLEOPORIN NUP93 DEAD EYE PROTEIN"/>
    <property type="match status" value="1"/>
</dbReference>
<evidence type="ECO:0000313" key="6">
    <source>
        <dbReference type="EMBL" id="KAL3780730.1"/>
    </source>
</evidence>
<reference evidence="6 7" key="1">
    <citation type="journal article" date="2020" name="G3 (Bethesda)">
        <title>Improved Reference Genome for Cyclotella cryptica CCMP332, a Model for Cell Wall Morphogenesis, Salinity Adaptation, and Lipid Production in Diatoms (Bacillariophyta).</title>
        <authorList>
            <person name="Roberts W.R."/>
            <person name="Downey K.M."/>
            <person name="Ruck E.C."/>
            <person name="Traller J.C."/>
            <person name="Alverson A.J."/>
        </authorList>
    </citation>
    <scope>NUCLEOTIDE SEQUENCE [LARGE SCALE GENOMIC DNA]</scope>
    <source>
        <strain evidence="6 7">CCMP332</strain>
    </source>
</reference>
<dbReference type="AlphaFoldDB" id="A0ABD3NXX9"/>
<dbReference type="PANTHER" id="PTHR11225:SF4">
    <property type="entry name" value="NUCLEAR PORE COMPLEX PROTEIN NUP93"/>
    <property type="match status" value="1"/>
</dbReference>
<keyword evidence="3" id="KW-0539">Nucleus</keyword>
<feature type="compositionally biased region" description="Polar residues" evidence="5">
    <location>
        <begin position="534"/>
        <end position="547"/>
    </location>
</feature>
<feature type="coiled-coil region" evidence="4">
    <location>
        <begin position="241"/>
        <end position="268"/>
    </location>
</feature>
<evidence type="ECO:0000256" key="4">
    <source>
        <dbReference type="SAM" id="Coils"/>
    </source>
</evidence>
<feature type="region of interest" description="Disordered" evidence="5">
    <location>
        <begin position="32"/>
        <end position="63"/>
    </location>
</feature>
<dbReference type="InterPro" id="IPR007231">
    <property type="entry name" value="Nucleoporin_int_Nup93/Nic96"/>
</dbReference>
<comment type="subcellular location">
    <subcellularLocation>
        <location evidence="1">Nucleus envelope</location>
    </subcellularLocation>
</comment>
<feature type="non-terminal residue" evidence="6">
    <location>
        <position position="1"/>
    </location>
</feature>
<keyword evidence="4" id="KW-0175">Coiled coil</keyword>
<feature type="compositionally biased region" description="Low complexity" evidence="5">
    <location>
        <begin position="98"/>
        <end position="108"/>
    </location>
</feature>
<dbReference type="GO" id="GO:0005635">
    <property type="term" value="C:nuclear envelope"/>
    <property type="evidence" value="ECO:0007669"/>
    <property type="project" value="UniProtKB-SubCell"/>
</dbReference>
<proteinExistence type="inferred from homology"/>
<comment type="similarity">
    <text evidence="2">Belongs to the nucleoporin interacting component (NIC) family.</text>
</comment>
<name>A0ABD3NXX9_9STRA</name>